<sequence>MTQRESRHRTHSENDDRTARGVRGGDEPEGATRSAHRTPLQGAGEIALRGPAQLADALPYLLGFYPDDSIVVVALHGDRRRFGGRIRLGLPADPGEWPAVSAQVAACLEDNVKSGGRRPEGAIVYLCQDPAGGESGREVTERLRPLAQALRTACGEREMPVWEALCLSGGSFWSYCCPDAECCPAEGRPMGVPGTSPMAAAAAYAGIQVRGSLRELERRLAPLELRAAEAQERALDRAGRLLVPRMLAPGTRPAVEAETIELAERLLTRYRADAPPSEDAAAADAHDDELLGHEEAALLLLGLQDRRTRDRAAEWMEGDDVDPALRLWRALARRCVGPYTEHSAAPLTLTGWVAWSGGDEATARVALDRALENDPEYSFARLLHQLFNEETDPELLRGCMRKEREARRALETQDRPNGAPRSGP</sequence>
<dbReference type="RefSeq" id="WP_189039510.1">
    <property type="nucleotide sequence ID" value="NZ_BMMP01000021.1"/>
</dbReference>
<gene>
    <name evidence="2" type="ORF">GCM10012287_50620</name>
</gene>
<evidence type="ECO:0000313" key="2">
    <source>
        <dbReference type="EMBL" id="GGO56623.1"/>
    </source>
</evidence>
<dbReference type="Proteomes" id="UP000631535">
    <property type="component" value="Unassembled WGS sequence"/>
</dbReference>
<dbReference type="EMBL" id="BMMP01000021">
    <property type="protein sequence ID" value="GGO56623.1"/>
    <property type="molecule type" value="Genomic_DNA"/>
</dbReference>
<reference evidence="3" key="1">
    <citation type="journal article" date="2019" name="Int. J. Syst. Evol. Microbiol.">
        <title>The Global Catalogue of Microorganisms (GCM) 10K type strain sequencing project: providing services to taxonomists for standard genome sequencing and annotation.</title>
        <authorList>
            <consortium name="The Broad Institute Genomics Platform"/>
            <consortium name="The Broad Institute Genome Sequencing Center for Infectious Disease"/>
            <person name="Wu L."/>
            <person name="Ma J."/>
        </authorList>
    </citation>
    <scope>NUCLEOTIDE SEQUENCE [LARGE SCALE GENOMIC DNA]</scope>
    <source>
        <strain evidence="3">CGMCC 4.7178</strain>
    </source>
</reference>
<proteinExistence type="predicted"/>
<organism evidence="2 3">
    <name type="scientific">Streptomyces daqingensis</name>
    <dbReference type="NCBI Taxonomy" id="1472640"/>
    <lineage>
        <taxon>Bacteria</taxon>
        <taxon>Bacillati</taxon>
        <taxon>Actinomycetota</taxon>
        <taxon>Actinomycetes</taxon>
        <taxon>Kitasatosporales</taxon>
        <taxon>Streptomycetaceae</taxon>
        <taxon>Streptomyces</taxon>
    </lineage>
</organism>
<evidence type="ECO:0000256" key="1">
    <source>
        <dbReference type="SAM" id="MobiDB-lite"/>
    </source>
</evidence>
<feature type="region of interest" description="Disordered" evidence="1">
    <location>
        <begin position="1"/>
        <end position="39"/>
    </location>
</feature>
<feature type="compositionally biased region" description="Basic and acidic residues" evidence="1">
    <location>
        <begin position="11"/>
        <end position="26"/>
    </location>
</feature>
<accession>A0ABQ2MPZ6</accession>
<protein>
    <recommendedName>
        <fullName evidence="4">DUF4192 domain-containing protein</fullName>
    </recommendedName>
</protein>
<dbReference type="Pfam" id="PF13830">
    <property type="entry name" value="DUF4192"/>
    <property type="match status" value="1"/>
</dbReference>
<feature type="compositionally biased region" description="Basic residues" evidence="1">
    <location>
        <begin position="1"/>
        <end position="10"/>
    </location>
</feature>
<comment type="caution">
    <text evidence="2">The sequence shown here is derived from an EMBL/GenBank/DDBJ whole genome shotgun (WGS) entry which is preliminary data.</text>
</comment>
<keyword evidence="3" id="KW-1185">Reference proteome</keyword>
<name>A0ABQ2MPZ6_9ACTN</name>
<dbReference type="InterPro" id="IPR025447">
    <property type="entry name" value="DUF4192"/>
</dbReference>
<evidence type="ECO:0000313" key="3">
    <source>
        <dbReference type="Proteomes" id="UP000631535"/>
    </source>
</evidence>
<evidence type="ECO:0008006" key="4">
    <source>
        <dbReference type="Google" id="ProtNLM"/>
    </source>
</evidence>